<proteinExistence type="predicted"/>
<name>A0AB32UMR9_THECC</name>
<protein>
    <submittedName>
        <fullName evidence="3">Uncharacterized protein LOC18587319</fullName>
    </submittedName>
</protein>
<evidence type="ECO:0000259" key="1">
    <source>
        <dbReference type="PROSITE" id="PS51934"/>
    </source>
</evidence>
<gene>
    <name evidence="3" type="primary">LOC18587319</name>
</gene>
<dbReference type="PANTHER" id="PTHR46137:SF14">
    <property type="entry name" value="LRAT DOMAIN-CONTAINING PROTEIN"/>
    <property type="match status" value="1"/>
</dbReference>
<dbReference type="GeneID" id="18587319"/>
<dbReference type="AlphaFoldDB" id="A0AB32UMR9"/>
<accession>A0AB32UMR9</accession>
<sequence>MKRIERLFTHRIDSSRLKTGDHIYAYRFIRLYSHHGIFVGDSRVIHFIQTKSNKGASKDKPLCETCGYQKNVHLGVIKTCLDCFLSRRLFSSKSLHLYQYEEHKFEKLVKMPGTGSTAACFPPETVVEIAEAFHVNNNFGGYDLFGNNCEGFATSCKTGHPISEQITSIKNTPIIGVIAPILTNALDHLKSSS</sequence>
<dbReference type="Proteomes" id="UP000694886">
    <property type="component" value="Chromosome 10"/>
</dbReference>
<dbReference type="KEGG" id="tcc:18587319"/>
<feature type="domain" description="LRAT" evidence="1">
    <location>
        <begin position="24"/>
        <end position="165"/>
    </location>
</feature>
<evidence type="ECO:0000313" key="2">
    <source>
        <dbReference type="Proteomes" id="UP000694886"/>
    </source>
</evidence>
<organism evidence="2 3">
    <name type="scientific">Theobroma cacao</name>
    <name type="common">Cacao</name>
    <name type="synonym">Cocoa</name>
    <dbReference type="NCBI Taxonomy" id="3641"/>
    <lineage>
        <taxon>Eukaryota</taxon>
        <taxon>Viridiplantae</taxon>
        <taxon>Streptophyta</taxon>
        <taxon>Embryophyta</taxon>
        <taxon>Tracheophyta</taxon>
        <taxon>Spermatophyta</taxon>
        <taxon>Magnoliopsida</taxon>
        <taxon>eudicotyledons</taxon>
        <taxon>Gunneridae</taxon>
        <taxon>Pentapetalae</taxon>
        <taxon>rosids</taxon>
        <taxon>malvids</taxon>
        <taxon>Malvales</taxon>
        <taxon>Malvaceae</taxon>
        <taxon>Byttnerioideae</taxon>
        <taxon>Theobroma</taxon>
    </lineage>
</organism>
<dbReference type="Gramene" id="Tc10v2_t012730.1">
    <property type="protein sequence ID" value="Tc10v2_p012730.1"/>
    <property type="gene ID" value="Tc10v2_g012730"/>
</dbReference>
<dbReference type="Gene3D" id="3.90.1720.10">
    <property type="entry name" value="endopeptidase domain like (from Nostoc punctiforme)"/>
    <property type="match status" value="1"/>
</dbReference>
<reference evidence="2" key="1">
    <citation type="journal article" date="1997" name="Nucleic Acids Res.">
        <title>tRNAscan-SE: a program for improved detection of transfer RNA genes in genomic sequence.</title>
        <authorList>
            <person name="Lowe T.M."/>
            <person name="Eddy S.R."/>
        </authorList>
    </citation>
    <scope>NUCLEOTIDE SEQUENCE [LARGE SCALE GENOMIC DNA]</scope>
    <source>
        <strain evidence="2">r\B97-61/B2</strain>
    </source>
</reference>
<dbReference type="PANTHER" id="PTHR46137">
    <property type="entry name" value="OS05G0310600 PROTEIN"/>
    <property type="match status" value="1"/>
</dbReference>
<dbReference type="RefSeq" id="XP_007011098.2">
    <property type="nucleotide sequence ID" value="XM_007011036.2"/>
</dbReference>
<dbReference type="PROSITE" id="PS51934">
    <property type="entry name" value="LRAT"/>
    <property type="match status" value="1"/>
</dbReference>
<evidence type="ECO:0000313" key="3">
    <source>
        <dbReference type="RefSeq" id="XP_007011098.2"/>
    </source>
</evidence>
<dbReference type="Pfam" id="PF04970">
    <property type="entry name" value="LRAT"/>
    <property type="match status" value="1"/>
</dbReference>
<dbReference type="InterPro" id="IPR007053">
    <property type="entry name" value="LRAT_dom"/>
</dbReference>
<reference evidence="3" key="2">
    <citation type="submission" date="2025-08" db="UniProtKB">
        <authorList>
            <consortium name="RefSeq"/>
        </authorList>
    </citation>
    <scope>IDENTIFICATION</scope>
</reference>